<name>A0A3N0I227_9FIRM</name>
<dbReference type="EMBL" id="RJQC01000001">
    <property type="protein sequence ID" value="RNM31081.1"/>
    <property type="molecule type" value="Genomic_DNA"/>
</dbReference>
<evidence type="ECO:0000313" key="1">
    <source>
        <dbReference type="EMBL" id="RNM31081.1"/>
    </source>
</evidence>
<reference evidence="1 2" key="1">
    <citation type="submission" date="2018-11" db="EMBL/GenBank/DDBJ databases">
        <title>Clostridium sp. nov., a member of the family Erysipelotrichaceae isolated from pig faeces.</title>
        <authorList>
            <person name="Chang Y.-H."/>
        </authorList>
    </citation>
    <scope>NUCLEOTIDE SEQUENCE [LARGE SCALE GENOMIC DNA]</scope>
    <source>
        <strain evidence="1 2">YH-panp20</strain>
    </source>
</reference>
<comment type="caution">
    <text evidence="1">The sequence shown here is derived from an EMBL/GenBank/DDBJ whole genome shotgun (WGS) entry which is preliminary data.</text>
</comment>
<protein>
    <submittedName>
        <fullName evidence="1">Uncharacterized protein</fullName>
    </submittedName>
</protein>
<dbReference type="RefSeq" id="WP_128519261.1">
    <property type="nucleotide sequence ID" value="NZ_RJQC01000001.1"/>
</dbReference>
<keyword evidence="2" id="KW-1185">Reference proteome</keyword>
<organism evidence="1 2">
    <name type="scientific">Absicoccus porci</name>
    <dbReference type="NCBI Taxonomy" id="2486576"/>
    <lineage>
        <taxon>Bacteria</taxon>
        <taxon>Bacillati</taxon>
        <taxon>Bacillota</taxon>
        <taxon>Erysipelotrichia</taxon>
        <taxon>Erysipelotrichales</taxon>
        <taxon>Erysipelotrichaceae</taxon>
        <taxon>Absicoccus</taxon>
    </lineage>
</organism>
<proteinExistence type="predicted"/>
<dbReference type="Proteomes" id="UP000276568">
    <property type="component" value="Unassembled WGS sequence"/>
</dbReference>
<accession>A0A3N0I227</accession>
<sequence>MKTRSLESLLSKYPEKRIWLYLGDQKTKDELIRQFCLLNGFVSYDGEVFENIDLREEEHDQIHMVDGRTLYIYSRQKNTGLLHNVVYIDFKKYVENRIFYIVSEEETNQRLCEFPNGIKYI</sequence>
<gene>
    <name evidence="1" type="ORF">EDX97_00460</name>
</gene>
<dbReference type="AlphaFoldDB" id="A0A3N0I227"/>
<evidence type="ECO:0000313" key="2">
    <source>
        <dbReference type="Proteomes" id="UP000276568"/>
    </source>
</evidence>